<dbReference type="GO" id="GO:0009279">
    <property type="term" value="C:cell outer membrane"/>
    <property type="evidence" value="ECO:0007669"/>
    <property type="project" value="TreeGrafter"/>
</dbReference>
<evidence type="ECO:0000313" key="2">
    <source>
        <dbReference type="Proteomes" id="UP000516028"/>
    </source>
</evidence>
<dbReference type="InterPro" id="IPR042186">
    <property type="entry name" value="FimD_plug_dom"/>
</dbReference>
<proteinExistence type="predicted"/>
<keyword evidence="2" id="KW-1185">Reference proteome</keyword>
<dbReference type="GO" id="GO:0009297">
    <property type="term" value="P:pilus assembly"/>
    <property type="evidence" value="ECO:0007669"/>
    <property type="project" value="InterPro"/>
</dbReference>
<dbReference type="AlphaFoldDB" id="A0A7H0GQX6"/>
<dbReference type="InterPro" id="IPR000015">
    <property type="entry name" value="Fimb_usher"/>
</dbReference>
<dbReference type="PANTHER" id="PTHR30451:SF20">
    <property type="entry name" value="FIMBRIAE USHER"/>
    <property type="match status" value="1"/>
</dbReference>
<dbReference type="GO" id="GO:0015473">
    <property type="term" value="F:fimbrial usher porin activity"/>
    <property type="evidence" value="ECO:0007669"/>
    <property type="project" value="InterPro"/>
</dbReference>
<dbReference type="Proteomes" id="UP000516028">
    <property type="component" value="Chromosome"/>
</dbReference>
<dbReference type="Gene3D" id="2.60.40.2610">
    <property type="entry name" value="Outer membrane usher protein FimD, plug domain"/>
    <property type="match status" value="1"/>
</dbReference>
<dbReference type="PANTHER" id="PTHR30451">
    <property type="entry name" value="OUTER MEMBRANE USHER PROTEIN"/>
    <property type="match status" value="1"/>
</dbReference>
<accession>A0A7H0GQX6</accession>
<organism evidence="1 2">
    <name type="scientific">Diaphorobacter aerolatus</name>
    <dbReference type="NCBI Taxonomy" id="1288495"/>
    <lineage>
        <taxon>Bacteria</taxon>
        <taxon>Pseudomonadati</taxon>
        <taxon>Pseudomonadota</taxon>
        <taxon>Betaproteobacteria</taxon>
        <taxon>Burkholderiales</taxon>
        <taxon>Comamonadaceae</taxon>
        <taxon>Diaphorobacter</taxon>
    </lineage>
</organism>
<gene>
    <name evidence="1" type="ORF">H9K75_05450</name>
</gene>
<protein>
    <submittedName>
        <fullName evidence="1">Fimbrial biogenesis outer membrane usher protein</fullName>
    </submittedName>
</protein>
<evidence type="ECO:0000313" key="1">
    <source>
        <dbReference type="EMBL" id="QNP50692.1"/>
    </source>
</evidence>
<dbReference type="KEGG" id="daer:H9K75_05450"/>
<reference evidence="1 2" key="1">
    <citation type="submission" date="2020-08" db="EMBL/GenBank/DDBJ databases">
        <title>Genome sequence of Diaphorobacter aerolatus KACC 16536T.</title>
        <authorList>
            <person name="Hyun D.-W."/>
            <person name="Bae J.-W."/>
        </authorList>
    </citation>
    <scope>NUCLEOTIDE SEQUENCE [LARGE SCALE GENOMIC DNA]</scope>
    <source>
        <strain evidence="1 2">KACC 16536</strain>
    </source>
</reference>
<dbReference type="Pfam" id="PF00577">
    <property type="entry name" value="Usher"/>
    <property type="match status" value="1"/>
</dbReference>
<dbReference type="EMBL" id="CP060783">
    <property type="protein sequence ID" value="QNP50692.1"/>
    <property type="molecule type" value="Genomic_DNA"/>
</dbReference>
<name>A0A7H0GQX6_9BURK</name>
<sequence>MNGWMAHLSFSRMFQTSNTVVTLSGYRYSTEGYRDLSDVIGLRAVGAAQWNSATYMQRNRFHINVNQPLGKWGSMYVAASTGSYRNGRSDDNNLQLGYSKSFGNGVSVNFALARQRIGASQTNNPIPAPMLGDARENTAMLSVSFPLDGSALARPGHVAVSAVHSANRGEQVQATYSGVQAHDDSLSYSVTASHGNDGSKSSLAANAQKRFNNATLGVNASRGSGYWQLGASTQGAAVVHSGGLTLGPYLGETAALVEAVGAEGARVWGGVSGRVNDNGFVLVPSVIPYRYNNITLDPQGMTGDFDLLASEQRVAPYAGSLVRLKYQTRAGGQC</sequence>